<comment type="caution">
    <text evidence="1">The sequence shown here is derived from an EMBL/GenBank/DDBJ whole genome shotgun (WGS) entry which is preliminary data.</text>
</comment>
<protein>
    <recommendedName>
        <fullName evidence="3">Apea-like HEPN domain-containing protein</fullName>
    </recommendedName>
</protein>
<evidence type="ECO:0008006" key="3">
    <source>
        <dbReference type="Google" id="ProtNLM"/>
    </source>
</evidence>
<evidence type="ECO:0000313" key="1">
    <source>
        <dbReference type="EMBL" id="OGD97616.1"/>
    </source>
</evidence>
<dbReference type="AlphaFoldDB" id="A0A1F5H0D2"/>
<evidence type="ECO:0000313" key="2">
    <source>
        <dbReference type="Proteomes" id="UP000176740"/>
    </source>
</evidence>
<reference evidence="1 2" key="1">
    <citation type="journal article" date="2016" name="Nat. Commun.">
        <title>Thousands of microbial genomes shed light on interconnected biogeochemical processes in an aquifer system.</title>
        <authorList>
            <person name="Anantharaman K."/>
            <person name="Brown C.T."/>
            <person name="Hug L.A."/>
            <person name="Sharon I."/>
            <person name="Castelle C.J."/>
            <person name="Probst A.J."/>
            <person name="Thomas B.C."/>
            <person name="Singh A."/>
            <person name="Wilkins M.J."/>
            <person name="Karaoz U."/>
            <person name="Brodie E.L."/>
            <person name="Williams K.H."/>
            <person name="Hubbard S.S."/>
            <person name="Banfield J.F."/>
        </authorList>
    </citation>
    <scope>NUCLEOTIDE SEQUENCE [LARGE SCALE GENOMIC DNA]</scope>
</reference>
<dbReference type="EMBL" id="MFBO01000028">
    <property type="protein sequence ID" value="OGD97616.1"/>
    <property type="molecule type" value="Genomic_DNA"/>
</dbReference>
<name>A0A1F5H0D2_9BACT</name>
<accession>A0A1F5H0D2</accession>
<sequence length="323" mass="37131">MKQRFLTNFSPKQTQKLGDLIIKADKRVSIKSKGNRMWHDSLIVTSKFEDRKLLNNWVIFHTFTLASGYTLSWYEEEDYSPSELIVEDANDNYLEDYGDIARLMYFPSNEKYKKLDYSKLYSQFLLLDRNTLDIVKNSLNSFTGGTFNPEKKITDATYWQIMVSFSVIEAVIGRQPYCSNNLNCEVCNRTGLPHSPQSSYDWIAARINELVSNVKVATDYTSVIVSVWKHIRNDTVHNSAFPSAVFEFPQKADKIVYDVKRSIGDYDKDATALMSLNHLTHDVARYLLLDKVFHTEIFPSLRPLISQTVALGKKSTRTKKAGV</sequence>
<gene>
    <name evidence="1" type="ORF">A3A49_01695</name>
</gene>
<dbReference type="Proteomes" id="UP000176740">
    <property type="component" value="Unassembled WGS sequence"/>
</dbReference>
<organism evidence="1 2">
    <name type="scientific">Candidatus Curtissbacteria bacterium RIFCSPLOWO2_01_FULL_38_11b</name>
    <dbReference type="NCBI Taxonomy" id="1797725"/>
    <lineage>
        <taxon>Bacteria</taxon>
        <taxon>Candidatus Curtissiibacteriota</taxon>
    </lineage>
</organism>
<proteinExistence type="predicted"/>